<protein>
    <recommendedName>
        <fullName evidence="15">Diacylglycerol O-acyltransferase</fullName>
    </recommendedName>
</protein>
<dbReference type="AlphaFoldDB" id="A0AAU9WMI5"/>
<evidence type="ECO:0000256" key="6">
    <source>
        <dbReference type="ARBA" id="ARBA00022824"/>
    </source>
</evidence>
<evidence type="ECO:0000256" key="4">
    <source>
        <dbReference type="ARBA" id="ARBA00022679"/>
    </source>
</evidence>
<feature type="transmembrane region" description="Helical" evidence="12">
    <location>
        <begin position="7"/>
        <end position="31"/>
    </location>
</feature>
<evidence type="ECO:0000256" key="8">
    <source>
        <dbReference type="ARBA" id="ARBA00023098"/>
    </source>
</evidence>
<evidence type="ECO:0000256" key="12">
    <source>
        <dbReference type="SAM" id="Phobius"/>
    </source>
</evidence>
<name>A0AAU9WMI5_9CNID</name>
<evidence type="ECO:0000313" key="13">
    <source>
        <dbReference type="EMBL" id="CAH3119152.1"/>
    </source>
</evidence>
<proteinExistence type="inferred from homology"/>
<feature type="transmembrane region" description="Helical" evidence="12">
    <location>
        <begin position="37"/>
        <end position="57"/>
    </location>
</feature>
<dbReference type="Proteomes" id="UP001159428">
    <property type="component" value="Unassembled WGS sequence"/>
</dbReference>
<keyword evidence="8" id="KW-0443">Lipid metabolism</keyword>
<evidence type="ECO:0000256" key="5">
    <source>
        <dbReference type="ARBA" id="ARBA00022692"/>
    </source>
</evidence>
<organism evidence="13 14">
    <name type="scientific">Pocillopora meandrina</name>
    <dbReference type="NCBI Taxonomy" id="46732"/>
    <lineage>
        <taxon>Eukaryota</taxon>
        <taxon>Metazoa</taxon>
        <taxon>Cnidaria</taxon>
        <taxon>Anthozoa</taxon>
        <taxon>Hexacorallia</taxon>
        <taxon>Scleractinia</taxon>
        <taxon>Astrocoeniina</taxon>
        <taxon>Pocilloporidae</taxon>
        <taxon>Pocillopora</taxon>
    </lineage>
</organism>
<keyword evidence="9 12" id="KW-0472">Membrane</keyword>
<keyword evidence="6" id="KW-0256">Endoplasmic reticulum</keyword>
<feature type="coiled-coil region" evidence="11">
    <location>
        <begin position="536"/>
        <end position="570"/>
    </location>
</feature>
<keyword evidence="3" id="KW-0444">Lipid biosynthesis</keyword>
<keyword evidence="14" id="KW-1185">Reference proteome</keyword>
<dbReference type="Pfam" id="PF03982">
    <property type="entry name" value="DAGAT"/>
    <property type="match status" value="1"/>
</dbReference>
<evidence type="ECO:0000256" key="11">
    <source>
        <dbReference type="SAM" id="Coils"/>
    </source>
</evidence>
<keyword evidence="4" id="KW-0808">Transferase</keyword>
<dbReference type="PANTHER" id="PTHR12317:SF79">
    <property type="entry name" value="ACYLTRANSFERASE"/>
    <property type="match status" value="1"/>
</dbReference>
<evidence type="ECO:0008006" key="15">
    <source>
        <dbReference type="Google" id="ProtNLM"/>
    </source>
</evidence>
<feature type="coiled-coil region" evidence="11">
    <location>
        <begin position="390"/>
        <end position="495"/>
    </location>
</feature>
<comment type="similarity">
    <text evidence="2">Belongs to the diacylglycerol acyltransferase family.</text>
</comment>
<evidence type="ECO:0000256" key="1">
    <source>
        <dbReference type="ARBA" id="ARBA00004477"/>
    </source>
</evidence>
<comment type="subcellular location">
    <subcellularLocation>
        <location evidence="1">Endoplasmic reticulum membrane</location>
        <topology evidence="1">Multi-pass membrane protein</topology>
    </subcellularLocation>
</comment>
<dbReference type="PANTHER" id="PTHR12317">
    <property type="entry name" value="DIACYLGLYCEROL O-ACYLTRANSFERASE"/>
    <property type="match status" value="1"/>
</dbReference>
<evidence type="ECO:0000256" key="10">
    <source>
        <dbReference type="ARBA" id="ARBA00023315"/>
    </source>
</evidence>
<evidence type="ECO:0000256" key="7">
    <source>
        <dbReference type="ARBA" id="ARBA00022989"/>
    </source>
</evidence>
<dbReference type="EMBL" id="CALNXJ010000017">
    <property type="protein sequence ID" value="CAH3119152.1"/>
    <property type="molecule type" value="Genomic_DNA"/>
</dbReference>
<evidence type="ECO:0000256" key="3">
    <source>
        <dbReference type="ARBA" id="ARBA00022516"/>
    </source>
</evidence>
<sequence>MSPSIDYILQYLSIALLYFVGFLGGTHVLGILTLYQIFFYTPLWPVVLLYLSWTYLVEWKTPERGGRDLLINFVRRLSVFKYMRDYYPITLVKTSDLDPQKNYIFGYHPHGAFTEGASIGLNTEACGFSDKFPGIIPHLSVTSAILKALLYRDILMALGVIDVSRHSLEYNLTQKGAGHSVVIVVGGAAEIREMGFDSYALIIKRRKGFMKLALQTGSDLVPVFGFGQNNIYQVIGGSRSSQFSRFQRWLRSFTSCLGTCFLPKRSPINVVVGSPVPVTKIANPTQEEIDQLHVQYLEALTDLYEKNKDKYHPTGTSDKSRSHGYVFKLETKMASGNPLITLERMLNGRTTLKTQKVTHTNIVCIGTELLNEIQQVMREDKGKAVREAVAAAEAKARAELKKALQEQKEQMEGERDRALEEARLQAEEQMAEIRYRCEVAEKKRARSALERFQKEKSDALQKAAEEAEKNKQEALKNLTETLTRKLRNEAALQRELAVGEALAVARKNAERRRQESIEETKLECERKSTAEASRVARVHQNKVNELNQRIDQLERNLETENDAKLKVENLFQEMKEDYKRFQNYTRGFHSDFLMK</sequence>
<keyword evidence="11" id="KW-0175">Coiled coil</keyword>
<dbReference type="GO" id="GO:0004144">
    <property type="term" value="F:diacylglycerol O-acyltransferase activity"/>
    <property type="evidence" value="ECO:0007669"/>
    <property type="project" value="TreeGrafter"/>
</dbReference>
<comment type="caution">
    <text evidence="13">The sequence shown here is derived from an EMBL/GenBank/DDBJ whole genome shotgun (WGS) entry which is preliminary data.</text>
</comment>
<dbReference type="GO" id="GO:0005789">
    <property type="term" value="C:endoplasmic reticulum membrane"/>
    <property type="evidence" value="ECO:0007669"/>
    <property type="project" value="UniProtKB-SubCell"/>
</dbReference>
<evidence type="ECO:0000256" key="2">
    <source>
        <dbReference type="ARBA" id="ARBA00005420"/>
    </source>
</evidence>
<gene>
    <name evidence="13" type="ORF">PMEA_00008473</name>
</gene>
<evidence type="ECO:0000256" key="9">
    <source>
        <dbReference type="ARBA" id="ARBA00023136"/>
    </source>
</evidence>
<accession>A0AAU9WMI5</accession>
<dbReference type="CDD" id="cd07987">
    <property type="entry name" value="LPLAT_MGAT-like"/>
    <property type="match status" value="1"/>
</dbReference>
<keyword evidence="10" id="KW-0012">Acyltransferase</keyword>
<keyword evidence="7 12" id="KW-1133">Transmembrane helix</keyword>
<evidence type="ECO:0000313" key="14">
    <source>
        <dbReference type="Proteomes" id="UP001159428"/>
    </source>
</evidence>
<keyword evidence="5 12" id="KW-0812">Transmembrane</keyword>
<reference evidence="13 14" key="1">
    <citation type="submission" date="2022-05" db="EMBL/GenBank/DDBJ databases">
        <authorList>
            <consortium name="Genoscope - CEA"/>
            <person name="William W."/>
        </authorList>
    </citation>
    <scope>NUCLEOTIDE SEQUENCE [LARGE SCALE GENOMIC DNA]</scope>
</reference>
<dbReference type="InterPro" id="IPR007130">
    <property type="entry name" value="DAGAT"/>
</dbReference>
<dbReference type="GO" id="GO:0019432">
    <property type="term" value="P:triglyceride biosynthetic process"/>
    <property type="evidence" value="ECO:0007669"/>
    <property type="project" value="TreeGrafter"/>
</dbReference>